<feature type="region of interest" description="Disordered" evidence="3">
    <location>
        <begin position="225"/>
        <end position="275"/>
    </location>
</feature>
<dbReference type="PANTHER" id="PTHR15074:SF0">
    <property type="entry name" value="METHYL-CPG-BINDING DOMAIN PROTEIN 4-LIKE PROTEIN"/>
    <property type="match status" value="1"/>
</dbReference>
<sequence>MAPTPKPRQKWFLSKSPSEKLAEPTPPNNNNNNGKGKSATKTKSPTSKPAPSTPAPPLLRDLYTSLETSYNPLLTIICNHAFIKEARYPVRQSARIRFVRDVYYEAGLLGYSDEAVKRVLVDVKRFFLERVGRVDVFDEEGGGFGEEVDDLAGYHVLVEDRVEDGDVEADTGDGVQDGDEEGWETESESKASGVDDAVDEFERAVGSVKSASQLLRDIAALLGGSPSHRFSESPSDKDQRQAESAKSEKKRKRKHKQSHGEESVEALPRESDKPLGMWTPLTTRISHLFCTVTDFLGELEEESVDPIESQVKSGKLSKSEKKRRRKRSRGEESVETSRETDEPLGWRRHFAGFLTTDDSRDLATGDEVRSKYFVNPRTKPRVTVHAEASQSSSRFPIEDVRCMVEDAGFASDFFLSDSTLSDVPSDLDSIPDSSTPSRRKPAVAADSPDGTIETSDEAVNFEPLRCVTPPRERIPPEFDSPSKHTLVVNRKKPRTKLSKISPYFPGPLVHADSCLPFPPIDAPAFGLIQEQLAHDPFRLLLATIFLNRTRGGVALPVLFRVFDHYPTIEAMAAAEPSTLTSMINCLGFQNQRAKKCITLAQTWLDSPPCRGKRYRKLNYPQKLDGRDVKPRECIDDNDTRVAWEIAHLPGVGAYALDSWRIFCRDELRGLAKDWQGNGAATADFVPEWKSVLPQDKELRAYLTWMWLKEGWVWDRETGKTTRAGDKVMRAARRGGTAHMEEGNWTLEMSPVKHVSLILVVRPSSLSTTYLPTYLPTSQFPPRTRIRGPSSHVMFLPIRLNDRDRNRKQTRKLSSSSSTSLKSKHRQQRSSVGRSKPATKDPEEEQEPEPTKRRSSMPSIDSASRPATASFLESRTSLPYPTFSKAHSREAVNKPGIPTPDPTDLTEVDKDGGDKDDSKQQHSDNQNAPPSPPLTEKEEKPATKSKDNKAKIRIKTDLNRSSSSLRSKRDDASKTSKSTVRPETPSKSKRPSPGKDSPPRTTSHKPSKSKLDEEYIQRKRSPAAVSISPPQSANGSDATIAAPRHSPSTRITTKSPEKPPSRNQTRSSTSNRPISAHRTPFEAAMEYGRPPTVNSTYGTPPPPPPPPEVPVSNPRVDYLLHNGGLDHPVPKNLLLGAGFAEHPNFPAHIAAGRVFEPFNRLLDDYQKVVGKNGSLAVATGSRSAVFARDISSEACECLMCQREQLEELPSGVSWGEVLELVSGRRELPNWPPFILTTELGAADLSGDEHIPMQKMDIDVPEEYRDHFLRQSRKTKVAPTSAPEEVDDETLTFAMLTHLGPEQRPIFCALLGISSASPTPRPDGQPRPRPPALVSSSFAIQRLYRLLSTPRDPETAMYMLNNPGIHHWDILISGRFDGFLRSGAEDTFPANGATPPRWHSRSTTPFSTGGRMSRGPTPSPLVRPMSQPYGPGSPGSFGGPIALDEEMEIAALAEVEREIYAGMEALEDAFEALHCKAEAVRLALRERGAGLSIANQNRRGTFVEARLGTPASAYPWESGTDDDFLDDAQSLAPDDSASNISSNRRRRPKRRTERRTPAPVEEEDEGEDGSHVGRRDSRNSRRR</sequence>
<feature type="region of interest" description="Disordered" evidence="3">
    <location>
        <begin position="423"/>
        <end position="452"/>
    </location>
</feature>
<feature type="region of interest" description="Disordered" evidence="3">
    <location>
        <begin position="1509"/>
        <end position="1581"/>
    </location>
</feature>
<reference evidence="4 5" key="1">
    <citation type="submission" date="2024-07" db="EMBL/GenBank/DDBJ databases">
        <title>Section-level genome sequencing and comparative genomics of Aspergillus sections Usti and Cavernicolus.</title>
        <authorList>
            <consortium name="Lawrence Berkeley National Laboratory"/>
            <person name="Nybo J.L."/>
            <person name="Vesth T.C."/>
            <person name="Theobald S."/>
            <person name="Frisvad J.C."/>
            <person name="Larsen T.O."/>
            <person name="Kjaerboelling I."/>
            <person name="Rothschild-Mancinelli K."/>
            <person name="Lyhne E.K."/>
            <person name="Kogle M.E."/>
            <person name="Barry K."/>
            <person name="Clum A."/>
            <person name="Na H."/>
            <person name="Ledsgaard L."/>
            <person name="Lin J."/>
            <person name="Lipzen A."/>
            <person name="Kuo A."/>
            <person name="Riley R."/>
            <person name="Mondo S."/>
            <person name="LaButti K."/>
            <person name="Haridas S."/>
            <person name="Pangalinan J."/>
            <person name="Salamov A.A."/>
            <person name="Simmons B.A."/>
            <person name="Magnuson J.K."/>
            <person name="Chen J."/>
            <person name="Drula E."/>
            <person name="Henrissat B."/>
            <person name="Wiebenga A."/>
            <person name="Lubbers R.J."/>
            <person name="Gomes A.C."/>
            <person name="Macurrencykelacurrency M.R."/>
            <person name="Stajich J."/>
            <person name="Grigoriev I.V."/>
            <person name="Mortensen U.H."/>
            <person name="De vries R.P."/>
            <person name="Baker S.E."/>
            <person name="Andersen M.R."/>
        </authorList>
    </citation>
    <scope>NUCLEOTIDE SEQUENCE [LARGE SCALE GENOMIC DNA]</scope>
    <source>
        <strain evidence="4 5">CBS 756.74</strain>
    </source>
</reference>
<feature type="compositionally biased region" description="Basic and acidic residues" evidence="3">
    <location>
        <begin position="258"/>
        <end position="273"/>
    </location>
</feature>
<feature type="compositionally biased region" description="Basic and acidic residues" evidence="3">
    <location>
        <begin position="329"/>
        <end position="341"/>
    </location>
</feature>
<feature type="compositionally biased region" description="Acidic residues" evidence="3">
    <location>
        <begin position="163"/>
        <end position="186"/>
    </location>
</feature>
<evidence type="ECO:0008006" key="6">
    <source>
        <dbReference type="Google" id="ProtNLM"/>
    </source>
</evidence>
<feature type="compositionally biased region" description="Basic and acidic residues" evidence="3">
    <location>
        <begin position="229"/>
        <end position="247"/>
    </location>
</feature>
<feature type="compositionally biased region" description="Basic and acidic residues" evidence="3">
    <location>
        <begin position="1566"/>
        <end position="1581"/>
    </location>
</feature>
<dbReference type="InterPro" id="IPR011257">
    <property type="entry name" value="DNA_glycosylase"/>
</dbReference>
<comment type="caution">
    <text evidence="4">The sequence shown here is derived from an EMBL/GenBank/DDBJ whole genome shotgun (WGS) entry which is preliminary data.</text>
</comment>
<dbReference type="Proteomes" id="UP001610444">
    <property type="component" value="Unassembled WGS sequence"/>
</dbReference>
<dbReference type="GeneID" id="98163522"/>
<feature type="compositionally biased region" description="Pro residues" evidence="3">
    <location>
        <begin position="1098"/>
        <end position="1107"/>
    </location>
</feature>
<feature type="region of interest" description="Disordered" evidence="3">
    <location>
        <begin position="771"/>
        <end position="1107"/>
    </location>
</feature>
<evidence type="ECO:0000313" key="5">
    <source>
        <dbReference type="Proteomes" id="UP001610444"/>
    </source>
</evidence>
<name>A0ABR4L2L3_9EURO</name>
<evidence type="ECO:0000313" key="4">
    <source>
        <dbReference type="EMBL" id="KAL2858768.1"/>
    </source>
</evidence>
<feature type="compositionally biased region" description="Polar residues" evidence="3">
    <location>
        <begin position="855"/>
        <end position="878"/>
    </location>
</feature>
<dbReference type="InterPro" id="IPR045138">
    <property type="entry name" value="MeCP2/MBD4"/>
</dbReference>
<dbReference type="RefSeq" id="XP_070903732.1">
    <property type="nucleotide sequence ID" value="XM_071048358.1"/>
</dbReference>
<feature type="region of interest" description="Disordered" evidence="3">
    <location>
        <begin position="1386"/>
        <end position="1415"/>
    </location>
</feature>
<comment type="subcellular location">
    <subcellularLocation>
        <location evidence="1">Nucleus</location>
    </subcellularLocation>
</comment>
<gene>
    <name evidence="4" type="ORF">BJX68DRAFT_277589</name>
</gene>
<organism evidence="4 5">
    <name type="scientific">Aspergillus pseudodeflectus</name>
    <dbReference type="NCBI Taxonomy" id="176178"/>
    <lineage>
        <taxon>Eukaryota</taxon>
        <taxon>Fungi</taxon>
        <taxon>Dikarya</taxon>
        <taxon>Ascomycota</taxon>
        <taxon>Pezizomycotina</taxon>
        <taxon>Eurotiomycetes</taxon>
        <taxon>Eurotiomycetidae</taxon>
        <taxon>Eurotiales</taxon>
        <taxon>Aspergillaceae</taxon>
        <taxon>Aspergillus</taxon>
        <taxon>Aspergillus subgen. Nidulantes</taxon>
    </lineage>
</organism>
<feature type="compositionally biased region" description="Basic and acidic residues" evidence="3">
    <location>
        <begin position="934"/>
        <end position="957"/>
    </location>
</feature>
<dbReference type="EMBL" id="JBFXLR010000004">
    <property type="protein sequence ID" value="KAL2858768.1"/>
    <property type="molecule type" value="Genomic_DNA"/>
</dbReference>
<evidence type="ECO:0000256" key="1">
    <source>
        <dbReference type="ARBA" id="ARBA00004123"/>
    </source>
</evidence>
<dbReference type="Gene3D" id="1.10.340.30">
    <property type="entry name" value="Hypothetical protein, domain 2"/>
    <property type="match status" value="1"/>
</dbReference>
<feature type="region of interest" description="Disordered" evidence="3">
    <location>
        <begin position="1"/>
        <end position="58"/>
    </location>
</feature>
<feature type="compositionally biased region" description="Basic residues" evidence="3">
    <location>
        <begin position="1541"/>
        <end position="1551"/>
    </location>
</feature>
<dbReference type="SUPFAM" id="SSF48150">
    <property type="entry name" value="DNA-glycosylase"/>
    <property type="match status" value="1"/>
</dbReference>
<proteinExistence type="predicted"/>
<feature type="region of interest" description="Disordered" evidence="3">
    <location>
        <begin position="301"/>
        <end position="341"/>
    </location>
</feature>
<keyword evidence="2" id="KW-0539">Nucleus</keyword>
<feature type="compositionally biased region" description="Polar residues" evidence="3">
    <location>
        <begin position="1027"/>
        <end position="1036"/>
    </location>
</feature>
<keyword evidence="5" id="KW-1185">Reference proteome</keyword>
<feature type="compositionally biased region" description="Low complexity" evidence="3">
    <location>
        <begin position="811"/>
        <end position="820"/>
    </location>
</feature>
<evidence type="ECO:0000256" key="3">
    <source>
        <dbReference type="SAM" id="MobiDB-lite"/>
    </source>
</evidence>
<feature type="compositionally biased region" description="Low complexity" evidence="3">
    <location>
        <begin position="1060"/>
        <end position="1072"/>
    </location>
</feature>
<feature type="region of interest" description="Disordered" evidence="3">
    <location>
        <begin position="163"/>
        <end position="195"/>
    </location>
</feature>
<accession>A0ABR4L2L3</accession>
<feature type="compositionally biased region" description="Basic and acidic residues" evidence="3">
    <location>
        <begin position="906"/>
        <end position="921"/>
    </location>
</feature>
<protein>
    <recommendedName>
        <fullName evidence="6">HhH-GPD domain-containing protein</fullName>
    </recommendedName>
</protein>
<feature type="compositionally biased region" description="Low complexity" evidence="3">
    <location>
        <begin position="28"/>
        <end position="50"/>
    </location>
</feature>
<evidence type="ECO:0000256" key="2">
    <source>
        <dbReference type="ARBA" id="ARBA00023242"/>
    </source>
</evidence>
<dbReference type="PANTHER" id="PTHR15074">
    <property type="entry name" value="METHYL-CPG-BINDING PROTEIN"/>
    <property type="match status" value="1"/>
</dbReference>
<feature type="compositionally biased region" description="Basic residues" evidence="3">
    <location>
        <begin position="248"/>
        <end position="257"/>
    </location>
</feature>